<gene>
    <name evidence="8" type="primary">BEM1</name>
    <name evidence="8" type="ORF">H4R26_004916</name>
</gene>
<dbReference type="Gene3D" id="2.30.30.40">
    <property type="entry name" value="SH3 Domains"/>
    <property type="match status" value="2"/>
</dbReference>
<protein>
    <submittedName>
        <fullName evidence="8">Bud emergence protein 1</fullName>
    </submittedName>
</protein>
<evidence type="ECO:0000256" key="5">
    <source>
        <dbReference type="PROSITE-ProRule" id="PRU00192"/>
    </source>
</evidence>
<feature type="compositionally biased region" description="Polar residues" evidence="6">
    <location>
        <begin position="89"/>
        <end position="101"/>
    </location>
</feature>
<dbReference type="PANTHER" id="PTHR14167">
    <property type="entry name" value="SH3 DOMAIN-CONTAINING"/>
    <property type="match status" value="1"/>
</dbReference>
<feature type="domain" description="SH3" evidence="7">
    <location>
        <begin position="15"/>
        <end position="78"/>
    </location>
</feature>
<keyword evidence="9" id="KW-1185">Reference proteome</keyword>
<dbReference type="EMBL" id="JANBQF010000641">
    <property type="protein sequence ID" value="KAJ1999790.1"/>
    <property type="molecule type" value="Genomic_DNA"/>
</dbReference>
<accession>A0A9W8EGB3</accession>
<dbReference type="InterPro" id="IPR036028">
    <property type="entry name" value="SH3-like_dom_sf"/>
</dbReference>
<reference evidence="8" key="1">
    <citation type="submission" date="2022-07" db="EMBL/GenBank/DDBJ databases">
        <title>Phylogenomic reconstructions and comparative analyses of Kickxellomycotina fungi.</title>
        <authorList>
            <person name="Reynolds N.K."/>
            <person name="Stajich J.E."/>
            <person name="Barry K."/>
            <person name="Grigoriev I.V."/>
            <person name="Crous P."/>
            <person name="Smith M.E."/>
        </authorList>
    </citation>
    <scope>NUCLEOTIDE SEQUENCE</scope>
    <source>
        <strain evidence="8">IMI 214461</strain>
    </source>
</reference>
<dbReference type="Pfam" id="PF00018">
    <property type="entry name" value="SH3_1"/>
    <property type="match status" value="1"/>
</dbReference>
<name>A0A9W8EGB3_9FUNG</name>
<organism evidence="8 9">
    <name type="scientific">Coemansia thaxteri</name>
    <dbReference type="NCBI Taxonomy" id="2663907"/>
    <lineage>
        <taxon>Eukaryota</taxon>
        <taxon>Fungi</taxon>
        <taxon>Fungi incertae sedis</taxon>
        <taxon>Zoopagomycota</taxon>
        <taxon>Kickxellomycotina</taxon>
        <taxon>Kickxellomycetes</taxon>
        <taxon>Kickxellales</taxon>
        <taxon>Kickxellaceae</taxon>
        <taxon>Coemansia</taxon>
    </lineage>
</organism>
<sequence length="236" mass="26202">MRLSNRKSSASKVEVPKRVIRALRNYSSREVAELSFKRDDFFYVLSNVHDDDRWYDVTNPLSGKRGLVPASYFEVMESRQDRLNRIQRSDSNASPTPSLASDHSAAQDVLPQPSFATDAPRTSLGIPRSVPNSTAIHSAARSGSRDPPAQRHPSNGASMPAEFTLMGGALRSRTTSIQQQHHYHQRQHSQHSQLASSYDAAPMMPAIVEPRGTALYDFNAANSNELTLREGDDVQI</sequence>
<proteinExistence type="predicted"/>
<feature type="domain" description="SH3" evidence="7">
    <location>
        <begin position="207"/>
        <end position="236"/>
    </location>
</feature>
<feature type="region of interest" description="Disordered" evidence="6">
    <location>
        <begin position="88"/>
        <end position="107"/>
    </location>
</feature>
<dbReference type="PANTHER" id="PTHR14167:SF81">
    <property type="entry name" value="ENDOPHILIN-A"/>
    <property type="match status" value="1"/>
</dbReference>
<comment type="caution">
    <text evidence="8">The sequence shown here is derived from an EMBL/GenBank/DDBJ whole genome shotgun (WGS) entry which is preliminary data.</text>
</comment>
<dbReference type="Pfam" id="PF14604">
    <property type="entry name" value="SH3_9"/>
    <property type="match status" value="1"/>
</dbReference>
<keyword evidence="4" id="KW-0472">Membrane</keyword>
<evidence type="ECO:0000313" key="8">
    <source>
        <dbReference type="EMBL" id="KAJ1999790.1"/>
    </source>
</evidence>
<evidence type="ECO:0000256" key="4">
    <source>
        <dbReference type="ARBA" id="ARBA00023136"/>
    </source>
</evidence>
<dbReference type="SUPFAM" id="SSF50044">
    <property type="entry name" value="SH3-domain"/>
    <property type="match status" value="2"/>
</dbReference>
<dbReference type="PROSITE" id="PS50002">
    <property type="entry name" value="SH3"/>
    <property type="match status" value="2"/>
</dbReference>
<feature type="non-terminal residue" evidence="8">
    <location>
        <position position="236"/>
    </location>
</feature>
<evidence type="ECO:0000256" key="1">
    <source>
        <dbReference type="ARBA" id="ARBA00004170"/>
    </source>
</evidence>
<evidence type="ECO:0000256" key="2">
    <source>
        <dbReference type="ARBA" id="ARBA00022443"/>
    </source>
</evidence>
<feature type="region of interest" description="Disordered" evidence="6">
    <location>
        <begin position="113"/>
        <end position="161"/>
    </location>
</feature>
<evidence type="ECO:0000256" key="3">
    <source>
        <dbReference type="ARBA" id="ARBA00023054"/>
    </source>
</evidence>
<dbReference type="Proteomes" id="UP001150907">
    <property type="component" value="Unassembled WGS sequence"/>
</dbReference>
<keyword evidence="3" id="KW-0175">Coiled coil</keyword>
<evidence type="ECO:0000256" key="6">
    <source>
        <dbReference type="SAM" id="MobiDB-lite"/>
    </source>
</evidence>
<dbReference type="AlphaFoldDB" id="A0A9W8EGB3"/>
<dbReference type="SMART" id="SM00326">
    <property type="entry name" value="SH3"/>
    <property type="match status" value="1"/>
</dbReference>
<dbReference type="InterPro" id="IPR050384">
    <property type="entry name" value="Endophilin_SH3RF"/>
</dbReference>
<keyword evidence="2 5" id="KW-0728">SH3 domain</keyword>
<evidence type="ECO:0000259" key="7">
    <source>
        <dbReference type="PROSITE" id="PS50002"/>
    </source>
</evidence>
<comment type="subcellular location">
    <subcellularLocation>
        <location evidence="1">Membrane</location>
        <topology evidence="1">Peripheral membrane protein</topology>
    </subcellularLocation>
</comment>
<dbReference type="InterPro" id="IPR001452">
    <property type="entry name" value="SH3_domain"/>
</dbReference>
<evidence type="ECO:0000313" key="9">
    <source>
        <dbReference type="Proteomes" id="UP001150907"/>
    </source>
</evidence>
<dbReference type="OrthoDB" id="548867at2759"/>